<dbReference type="Proteomes" id="UP000714625">
    <property type="component" value="Unassembled WGS sequence"/>
</dbReference>
<proteinExistence type="predicted"/>
<protein>
    <submittedName>
        <fullName evidence="3">Uncharacterized protein</fullName>
    </submittedName>
</protein>
<dbReference type="Proteomes" id="UP000532247">
    <property type="component" value="Unassembled WGS sequence"/>
</dbReference>
<keyword evidence="5" id="KW-1185">Reference proteome</keyword>
<comment type="caution">
    <text evidence="3">The sequence shown here is derived from an EMBL/GenBank/DDBJ whole genome shotgun (WGS) entry which is preliminary data.</text>
</comment>
<evidence type="ECO:0000313" key="5">
    <source>
        <dbReference type="Proteomes" id="UP000054316"/>
    </source>
</evidence>
<evidence type="ECO:0000313" key="4">
    <source>
        <dbReference type="EMBL" id="PNP27240.1"/>
    </source>
</evidence>
<feature type="transmembrane region" description="Helical" evidence="1">
    <location>
        <begin position="6"/>
        <end position="29"/>
    </location>
</feature>
<reference evidence="2" key="3">
    <citation type="submission" date="2019-11" db="EMBL/GenBank/DDBJ databases">
        <authorList>
            <consortium name="PulseNet: The National Subtyping Network for Foodborne Disease Surveillance"/>
            <person name="Tarr C.L."/>
            <person name="Trees E."/>
            <person name="Katz L.S."/>
            <person name="Carleton-Romer H.A."/>
            <person name="Stroika S."/>
            <person name="Kucerova Z."/>
            <person name="Roache K.F."/>
            <person name="Sabol A.L."/>
            <person name="Besser J."/>
            <person name="Gerner-Smidt P."/>
        </authorList>
    </citation>
    <scope>NUCLEOTIDE SEQUENCE</scope>
    <source>
        <strain evidence="2">PNUSAV001129</strain>
    </source>
</reference>
<dbReference type="EMBL" id="AAXMUW010000008">
    <property type="protein sequence ID" value="EGQ9134660.1"/>
    <property type="molecule type" value="Genomic_DNA"/>
</dbReference>
<keyword evidence="1" id="KW-1133">Transmembrane helix</keyword>
<keyword evidence="1" id="KW-0812">Transmembrane</keyword>
<evidence type="ECO:0000313" key="6">
    <source>
        <dbReference type="Proteomes" id="UP000532247"/>
    </source>
</evidence>
<keyword evidence="1" id="KW-0472">Membrane</keyword>
<dbReference type="Proteomes" id="UP000054316">
    <property type="component" value="Unassembled WGS sequence"/>
</dbReference>
<evidence type="ECO:0000256" key="1">
    <source>
        <dbReference type="SAM" id="Phobius"/>
    </source>
</evidence>
<name>A0A7Y4B8C8_VIBAL</name>
<evidence type="ECO:0000313" key="2">
    <source>
        <dbReference type="EMBL" id="EGQ9134660.1"/>
    </source>
</evidence>
<dbReference type="AlphaFoldDB" id="A0A7Y4B8C8"/>
<reference evidence="3 6" key="2">
    <citation type="submission" date="2019-09" db="EMBL/GenBank/DDBJ databases">
        <title>Draft genome sequencing and comparative genomics of hatchery-associated Vibrios.</title>
        <authorList>
            <person name="Kehlet-Delgado H."/>
            <person name="Mueller R.S."/>
        </authorList>
    </citation>
    <scope>NUCLEOTIDE SEQUENCE [LARGE SCALE GENOMIC DNA]</scope>
    <source>
        <strain evidence="3 6">081416A</strain>
    </source>
</reference>
<evidence type="ECO:0000313" key="3">
    <source>
        <dbReference type="EMBL" id="NOI11626.1"/>
    </source>
</evidence>
<reference evidence="4 5" key="1">
    <citation type="submission" date="2017-12" db="EMBL/GenBank/DDBJ databases">
        <title>FDA dAtabase for Regulatory Grade micrObial Sequences (FDA-ARGOS): Supporting development and validation of Infectious Disease Dx tests.</title>
        <authorList>
            <person name="Hoffmann M."/>
            <person name="Allard M."/>
            <person name="Evans P."/>
            <person name="Brown E."/>
            <person name="Tallon L.J."/>
            <person name="Sadzewicz L."/>
            <person name="Sengamalay N."/>
            <person name="Ott S."/>
            <person name="Godinez A."/>
            <person name="Nagaraj S."/>
            <person name="Vavikolanu K."/>
            <person name="Aluvathingal J."/>
            <person name="Nadendla S."/>
            <person name="Hobson J."/>
            <person name="Sichtig H."/>
        </authorList>
    </citation>
    <scope>NUCLEOTIDE SEQUENCE [LARGE SCALE GENOMIC DNA]</scope>
    <source>
        <strain evidence="5">ATCC 17749</strain>
        <strain evidence="4">FDAARGOS_97</strain>
    </source>
</reference>
<dbReference type="OrthoDB" id="5895788at2"/>
<accession>A0A7Y4B8C8</accession>
<gene>
    <name evidence="4" type="ORF">AL553_012730</name>
    <name evidence="3" type="ORF">F0254_22610</name>
    <name evidence="2" type="ORF">GHY86_05745</name>
</gene>
<sequence length="35" mass="3912">MPRYSYASIIGLASIVFVELIALLSFVFYKQLSNG</sequence>
<organism evidence="3 6">
    <name type="scientific">Vibrio alginolyticus</name>
    <dbReference type="NCBI Taxonomy" id="663"/>
    <lineage>
        <taxon>Bacteria</taxon>
        <taxon>Pseudomonadati</taxon>
        <taxon>Pseudomonadota</taxon>
        <taxon>Gammaproteobacteria</taxon>
        <taxon>Vibrionales</taxon>
        <taxon>Vibrionaceae</taxon>
        <taxon>Vibrio</taxon>
    </lineage>
</organism>
<dbReference type="EMBL" id="VTYF01000019">
    <property type="protein sequence ID" value="NOI11626.1"/>
    <property type="molecule type" value="Genomic_DNA"/>
</dbReference>
<dbReference type="EMBL" id="LOSN02000001">
    <property type="protein sequence ID" value="PNP27240.1"/>
    <property type="molecule type" value="Genomic_DNA"/>
</dbReference>